<dbReference type="PANTHER" id="PTHR43135:SF3">
    <property type="entry name" value="ALPHA-D-RIBOSE 1-METHYLPHOSPHONATE 5-TRIPHOSPHATE DIPHOSPHATASE"/>
    <property type="match status" value="1"/>
</dbReference>
<feature type="domain" description="Amidohydrolase-related" evidence="1">
    <location>
        <begin position="56"/>
        <end position="406"/>
    </location>
</feature>
<dbReference type="AlphaFoldDB" id="A0A366MDA7"/>
<dbReference type="GO" id="GO:0050480">
    <property type="term" value="F:imidazolonepropionase activity"/>
    <property type="evidence" value="ECO:0007669"/>
    <property type="project" value="UniProtKB-EC"/>
</dbReference>
<dbReference type="EC" id="3.5.2.7" evidence="2"/>
<dbReference type="EMBL" id="NIZT01000009">
    <property type="protein sequence ID" value="RBQ24165.1"/>
    <property type="molecule type" value="Genomic_DNA"/>
</dbReference>
<evidence type="ECO:0000313" key="2">
    <source>
        <dbReference type="EMBL" id="RBQ24165.1"/>
    </source>
</evidence>
<comment type="caution">
    <text evidence="2">The sequence shown here is derived from an EMBL/GenBank/DDBJ whole genome shotgun (WGS) entry which is preliminary data.</text>
</comment>
<keyword evidence="3" id="KW-1185">Reference proteome</keyword>
<proteinExistence type="predicted"/>
<dbReference type="PANTHER" id="PTHR43135">
    <property type="entry name" value="ALPHA-D-RIBOSE 1-METHYLPHOSPHONATE 5-TRIPHOSPHATE DIPHOSPHATASE"/>
    <property type="match status" value="1"/>
</dbReference>
<dbReference type="Gene3D" id="2.30.40.10">
    <property type="entry name" value="Urease, subunit C, domain 1"/>
    <property type="match status" value="1"/>
</dbReference>
<accession>A0A366MDA7</accession>
<keyword evidence="2" id="KW-0378">Hydrolase</keyword>
<dbReference type="InterPro" id="IPR006680">
    <property type="entry name" value="Amidohydro-rel"/>
</dbReference>
<dbReference type="Proteomes" id="UP000253099">
    <property type="component" value="Unassembled WGS sequence"/>
</dbReference>
<sequence length="411" mass="44358">MNSILIKNITIINSTYEKPLENVAIYIKEGKIKNIDKSTCIDIDDGTKIIDGEDNFILPGFIDMHVHLLANGFIKENDLVNPLANYFYQGIANMKDTIDAGVTYVRDCGLADAGVKMAAQRKIFPCPKMKISVTPLSITGGHFDFMLNSGIDTIVNYPGLPRPVCNGIEGVITKTREVFRAGADFIKVMATGGVISPNNVPEFAQYNIKELKAIVKEAKMRGGAKVSAHAHGLEGIKNSVKAGIQFIEHGTYMDESIAKYMVKKGTYLIPTCSVMGGAVDQAKQGLLDDASSQNAYEADKVHKDNMIIAYESGVKMLMGTDSGVSPHGNNLKELQLLCEIGMDPLESIASGTIEAAKALEIDNEIGSIEVGKAADIIMVAKNPLDDIGHLADPNNVLKVIQDGNIVKDKLA</sequence>
<dbReference type="Pfam" id="PF01979">
    <property type="entry name" value="Amidohydro_1"/>
    <property type="match status" value="1"/>
</dbReference>
<dbReference type="CDD" id="cd01299">
    <property type="entry name" value="Met_dep_hydrolase_A"/>
    <property type="match status" value="1"/>
</dbReference>
<protein>
    <submittedName>
        <fullName evidence="2">Imidazolonepropionase</fullName>
        <ecNumber evidence="2">3.5.2.7</ecNumber>
    </submittedName>
</protein>
<dbReference type="InterPro" id="IPR051781">
    <property type="entry name" value="Metallo-dep_Hydrolase"/>
</dbReference>
<dbReference type="SUPFAM" id="SSF51556">
    <property type="entry name" value="Metallo-dependent hydrolases"/>
    <property type="match status" value="1"/>
</dbReference>
<evidence type="ECO:0000313" key="3">
    <source>
        <dbReference type="Proteomes" id="UP000253099"/>
    </source>
</evidence>
<organism evidence="2 3">
    <name type="scientific">Candidatus Methanobinarius endosymbioticus</name>
    <dbReference type="NCBI Taxonomy" id="2006182"/>
    <lineage>
        <taxon>Archaea</taxon>
        <taxon>Methanobacteriati</taxon>
        <taxon>Methanobacteriota</taxon>
        <taxon>Methanomada group</taxon>
        <taxon>Methanobacteria</taxon>
        <taxon>Methanobacteriales</taxon>
        <taxon>Methanobacteriaceae</taxon>
        <taxon>Candidatus Methanobinarius</taxon>
    </lineage>
</organism>
<dbReference type="InterPro" id="IPR011059">
    <property type="entry name" value="Metal-dep_hydrolase_composite"/>
</dbReference>
<dbReference type="SMR" id="A0A366MDA7"/>
<evidence type="ECO:0000259" key="1">
    <source>
        <dbReference type="Pfam" id="PF01979"/>
    </source>
</evidence>
<dbReference type="InterPro" id="IPR032466">
    <property type="entry name" value="Metal_Hydrolase"/>
</dbReference>
<reference evidence="2 3" key="1">
    <citation type="submission" date="2018-06" db="EMBL/GenBank/DDBJ databases">
        <title>Genomic insight into two independent archaeal endosymbiosis events.</title>
        <authorList>
            <person name="Lind A.E."/>
            <person name="Lewis W.H."/>
            <person name="Spang A."/>
            <person name="Guy L."/>
            <person name="Embley M.T."/>
            <person name="Ettema T.J.G."/>
        </authorList>
    </citation>
    <scope>NUCLEOTIDE SEQUENCE [LARGE SCALE GENOMIC DNA]</scope>
    <source>
        <strain evidence="2">NOE</strain>
    </source>
</reference>
<dbReference type="InterPro" id="IPR057744">
    <property type="entry name" value="OTAase-like"/>
</dbReference>
<gene>
    <name evidence="2" type="primary">hutI</name>
    <name evidence="2" type="ORF">ALNOE001_04020</name>
</gene>
<dbReference type="SUPFAM" id="SSF51338">
    <property type="entry name" value="Composite domain of metallo-dependent hydrolases"/>
    <property type="match status" value="1"/>
</dbReference>
<name>A0A366MDA7_9EURY</name>
<dbReference type="Gene3D" id="3.20.20.140">
    <property type="entry name" value="Metal-dependent hydrolases"/>
    <property type="match status" value="1"/>
</dbReference>